<dbReference type="PROSITE" id="PS50961">
    <property type="entry name" value="HTH_LA"/>
    <property type="match status" value="1"/>
</dbReference>
<dbReference type="OrthoDB" id="340227at2759"/>
<dbReference type="Pfam" id="PF05383">
    <property type="entry name" value="La"/>
    <property type="match status" value="1"/>
</dbReference>
<evidence type="ECO:0000256" key="1">
    <source>
        <dbReference type="ARBA" id="ARBA00022884"/>
    </source>
</evidence>
<dbReference type="InterPro" id="IPR036390">
    <property type="entry name" value="WH_DNA-bd_sf"/>
</dbReference>
<feature type="compositionally biased region" description="Acidic residues" evidence="3">
    <location>
        <begin position="97"/>
        <end position="118"/>
    </location>
</feature>
<protein>
    <recommendedName>
        <fullName evidence="5">HTH La-type RNA-binding domain-containing protein</fullName>
    </recommendedName>
</protein>
<dbReference type="SMART" id="SM00715">
    <property type="entry name" value="LA"/>
    <property type="match status" value="1"/>
</dbReference>
<evidence type="ECO:0000256" key="2">
    <source>
        <dbReference type="PROSITE-ProRule" id="PRU00332"/>
    </source>
</evidence>
<comment type="caution">
    <text evidence="6">The sequence shown here is derived from an EMBL/GenBank/DDBJ whole genome shotgun (WGS) entry which is preliminary data.</text>
</comment>
<dbReference type="Proteomes" id="UP000243217">
    <property type="component" value="Unassembled WGS sequence"/>
</dbReference>
<keyword evidence="4" id="KW-0812">Transmembrane</keyword>
<dbReference type="CDD" id="cd07323">
    <property type="entry name" value="LAM"/>
    <property type="match status" value="1"/>
</dbReference>
<feature type="region of interest" description="Disordered" evidence="3">
    <location>
        <begin position="252"/>
        <end position="279"/>
    </location>
</feature>
<dbReference type="InterPro" id="IPR036388">
    <property type="entry name" value="WH-like_DNA-bd_sf"/>
</dbReference>
<dbReference type="Gene3D" id="1.10.10.10">
    <property type="entry name" value="Winged helix-like DNA-binding domain superfamily/Winged helix DNA-binding domain"/>
    <property type="match status" value="1"/>
</dbReference>
<keyword evidence="4" id="KW-0472">Membrane</keyword>
<feature type="compositionally biased region" description="Basic residues" evidence="3">
    <location>
        <begin position="31"/>
        <end position="47"/>
    </location>
</feature>
<evidence type="ECO:0000256" key="4">
    <source>
        <dbReference type="SAM" id="Phobius"/>
    </source>
</evidence>
<dbReference type="InterPro" id="IPR045180">
    <property type="entry name" value="La_dom_prot"/>
</dbReference>
<keyword evidence="1 2" id="KW-0694">RNA-binding</keyword>
<gene>
    <name evidence="6" type="ORF">THRCLA_00020</name>
</gene>
<feature type="region of interest" description="Disordered" evidence="3">
    <location>
        <begin position="94"/>
        <end position="135"/>
    </location>
</feature>
<evidence type="ECO:0000259" key="5">
    <source>
        <dbReference type="PROSITE" id="PS50961"/>
    </source>
</evidence>
<organism evidence="6 7">
    <name type="scientific">Thraustotheca clavata</name>
    <dbReference type="NCBI Taxonomy" id="74557"/>
    <lineage>
        <taxon>Eukaryota</taxon>
        <taxon>Sar</taxon>
        <taxon>Stramenopiles</taxon>
        <taxon>Oomycota</taxon>
        <taxon>Saprolegniomycetes</taxon>
        <taxon>Saprolegniales</taxon>
        <taxon>Achlyaceae</taxon>
        <taxon>Thraustotheca</taxon>
    </lineage>
</organism>
<evidence type="ECO:0000313" key="7">
    <source>
        <dbReference type="Proteomes" id="UP000243217"/>
    </source>
</evidence>
<proteinExistence type="predicted"/>
<dbReference type="PANTHER" id="PTHR22792:SF62">
    <property type="entry name" value="LA-RELATED PROTEIN 7"/>
    <property type="match status" value="1"/>
</dbReference>
<dbReference type="STRING" id="74557.A0A1W0ACQ0"/>
<reference evidence="6 7" key="1">
    <citation type="journal article" date="2014" name="Genome Biol. Evol.">
        <title>The secreted proteins of Achlya hypogyna and Thraustotheca clavata identify the ancestral oomycete secretome and reveal gene acquisitions by horizontal gene transfer.</title>
        <authorList>
            <person name="Misner I."/>
            <person name="Blouin N."/>
            <person name="Leonard G."/>
            <person name="Richards T.A."/>
            <person name="Lane C.E."/>
        </authorList>
    </citation>
    <scope>NUCLEOTIDE SEQUENCE [LARGE SCALE GENOMIC DNA]</scope>
    <source>
        <strain evidence="6 7">ATCC 34112</strain>
    </source>
</reference>
<dbReference type="SUPFAM" id="SSF46785">
    <property type="entry name" value="Winged helix' DNA-binding domain"/>
    <property type="match status" value="1"/>
</dbReference>
<feature type="compositionally biased region" description="Low complexity" evidence="3">
    <location>
        <begin position="220"/>
        <end position="237"/>
    </location>
</feature>
<dbReference type="PANTHER" id="PTHR22792">
    <property type="entry name" value="LUPUS LA PROTEIN-RELATED"/>
    <property type="match status" value="1"/>
</dbReference>
<name>A0A1W0ACQ0_9STRA</name>
<evidence type="ECO:0000313" key="6">
    <source>
        <dbReference type="EMBL" id="OQS08001.1"/>
    </source>
</evidence>
<feature type="region of interest" description="Disordered" evidence="3">
    <location>
        <begin position="220"/>
        <end position="239"/>
    </location>
</feature>
<feature type="region of interest" description="Disordered" evidence="3">
    <location>
        <begin position="31"/>
        <end position="51"/>
    </location>
</feature>
<accession>A0A1W0ACQ0</accession>
<feature type="transmembrane region" description="Helical" evidence="4">
    <location>
        <begin position="6"/>
        <end position="25"/>
    </location>
</feature>
<sequence>MQDGSVALVLLSVLVCCGTVVWWQTTKRRRSTPLRRKKKKKTKKRTNKPAALAKEICIAMDKDASEVDEAQEEITTMPLDASDERHQLETSHIETSLVDEENSENEQENSESEQEDEECNHNEQKMTPIEEETSPIEEEICRIDAKMTPTDQDSCRQEKNHQDADEEIVVCEEPQVDVVAPVLTTPPQQIKTIMPMLPLPSPTKKTPIDSLDYVFKESIVPSSPTSSASTVSSSSYSPRKLDSLHLSSVYTTRPASRPTVAQPKRLVRSHSTTEDGRTWRDVLGGDLAPPPQPVLAKTVSLGGASTVIHGPQVVQSIVDQIEFYFSDVNLRRDAFLRQRMDAEGYVYISVVMNFNRVRAMMNPTVSLLSLVERLDACPSLTLLCKRKQNGEIDPSFVQLGKIRPASSWQQWVPANALPTHHPFDLLLRKVKSTAPYAATSA</sequence>
<evidence type="ECO:0000256" key="3">
    <source>
        <dbReference type="SAM" id="MobiDB-lite"/>
    </source>
</evidence>
<feature type="domain" description="HTH La-type RNA-binding" evidence="5">
    <location>
        <begin position="307"/>
        <end position="399"/>
    </location>
</feature>
<dbReference type="GO" id="GO:0003723">
    <property type="term" value="F:RNA binding"/>
    <property type="evidence" value="ECO:0007669"/>
    <property type="project" value="UniProtKB-UniRule"/>
</dbReference>
<keyword evidence="7" id="KW-1185">Reference proteome</keyword>
<dbReference type="InterPro" id="IPR006630">
    <property type="entry name" value="La_HTH"/>
</dbReference>
<dbReference type="AlphaFoldDB" id="A0A1W0ACQ0"/>
<keyword evidence="4" id="KW-1133">Transmembrane helix</keyword>
<dbReference type="EMBL" id="JNBS01000011">
    <property type="protein sequence ID" value="OQS08001.1"/>
    <property type="molecule type" value="Genomic_DNA"/>
</dbReference>